<sequence length="128" mass="14591">MTSIPKKVRIYHIVEEVQVPLVSPIEMKQEQVRSGLEREVIRHVAANDILYWCRGKTTSCHIVIKLWVNCYICDLLREFFHKTSVQGLGQDLGLITALEGAMTSSTNVSRIVFDLLPSPFKVRNMFSA</sequence>
<dbReference type="AlphaFoldDB" id="A0A8S9HER7"/>
<reference evidence="1" key="1">
    <citation type="submission" date="2019-12" db="EMBL/GenBank/DDBJ databases">
        <title>Genome sequencing and annotation of Brassica cretica.</title>
        <authorList>
            <person name="Studholme D.J."/>
            <person name="Sarris P.F."/>
        </authorList>
    </citation>
    <scope>NUCLEOTIDE SEQUENCE</scope>
    <source>
        <strain evidence="1">PFS-001/15</strain>
        <tissue evidence="1">Leaf</tissue>
    </source>
</reference>
<accession>A0A8S9HER7</accession>
<organism evidence="1 2">
    <name type="scientific">Brassica cretica</name>
    <name type="common">Mustard</name>
    <dbReference type="NCBI Taxonomy" id="69181"/>
    <lineage>
        <taxon>Eukaryota</taxon>
        <taxon>Viridiplantae</taxon>
        <taxon>Streptophyta</taxon>
        <taxon>Embryophyta</taxon>
        <taxon>Tracheophyta</taxon>
        <taxon>Spermatophyta</taxon>
        <taxon>Magnoliopsida</taxon>
        <taxon>eudicotyledons</taxon>
        <taxon>Gunneridae</taxon>
        <taxon>Pentapetalae</taxon>
        <taxon>rosids</taxon>
        <taxon>malvids</taxon>
        <taxon>Brassicales</taxon>
        <taxon>Brassicaceae</taxon>
        <taxon>Brassiceae</taxon>
        <taxon>Brassica</taxon>
    </lineage>
</organism>
<proteinExistence type="predicted"/>
<evidence type="ECO:0000313" key="1">
    <source>
        <dbReference type="EMBL" id="KAF2555197.1"/>
    </source>
</evidence>
<evidence type="ECO:0000313" key="2">
    <source>
        <dbReference type="Proteomes" id="UP000712281"/>
    </source>
</evidence>
<gene>
    <name evidence="1" type="ORF">F2Q68_00015606</name>
</gene>
<protein>
    <submittedName>
        <fullName evidence="1">Uncharacterized protein</fullName>
    </submittedName>
</protein>
<comment type="caution">
    <text evidence="1">The sequence shown here is derived from an EMBL/GenBank/DDBJ whole genome shotgun (WGS) entry which is preliminary data.</text>
</comment>
<dbReference type="Proteomes" id="UP000712281">
    <property type="component" value="Unassembled WGS sequence"/>
</dbReference>
<name>A0A8S9HER7_BRACR</name>
<dbReference type="EMBL" id="QGKW02001940">
    <property type="protein sequence ID" value="KAF2555197.1"/>
    <property type="molecule type" value="Genomic_DNA"/>
</dbReference>